<feature type="transmembrane region" description="Helical" evidence="1">
    <location>
        <begin position="29"/>
        <end position="50"/>
    </location>
</feature>
<comment type="caution">
    <text evidence="2">The sequence shown here is derived from an EMBL/GenBank/DDBJ whole genome shotgun (WGS) entry which is preliminary data.</text>
</comment>
<sequence length="220" mass="24722">MLDAVTNLVRQGWRNTLSIYYANTPIWRLLKSGALAFLGVFLWAGGNLFLSYLPGARIIDYVIAYGVLVFFYGPFTHLVIIPLVIRWRKRRGGLRNKLAKRMSKINLTFFILLVLVVGTYAPGFMFLSFDVASGGSNINPELGCVDRGEVIECELTEAEGVGQVVVSSGERTLVTVEERPYGFEVRKDEMVEVVGQKSYVVEIRDEDGEMQRRFSRSAPP</sequence>
<evidence type="ECO:0000313" key="2">
    <source>
        <dbReference type="EMBL" id="MCX2819687.1"/>
    </source>
</evidence>
<dbReference type="Proteomes" id="UP001149411">
    <property type="component" value="Unassembled WGS sequence"/>
</dbReference>
<accession>A0A9Q4C4G9</accession>
<protein>
    <submittedName>
        <fullName evidence="2">Uncharacterized protein</fullName>
    </submittedName>
</protein>
<keyword evidence="1" id="KW-0472">Membrane</keyword>
<proteinExistence type="predicted"/>
<dbReference type="RefSeq" id="WP_266088176.1">
    <property type="nucleotide sequence ID" value="NZ_RKLV01000011.1"/>
</dbReference>
<evidence type="ECO:0000256" key="1">
    <source>
        <dbReference type="SAM" id="Phobius"/>
    </source>
</evidence>
<reference evidence="2" key="1">
    <citation type="submission" date="2022-09" db="EMBL/GenBank/DDBJ databases">
        <title>Haloadaptaus new haloarchaeum isolated from saline soil.</title>
        <authorList>
            <person name="Duran-Viseras A."/>
            <person name="Sanchez-Porro C."/>
            <person name="Ventosa A."/>
        </authorList>
    </citation>
    <scope>NUCLEOTIDE SEQUENCE</scope>
    <source>
        <strain evidence="2">F3-133</strain>
    </source>
</reference>
<feature type="transmembrane region" description="Helical" evidence="1">
    <location>
        <begin position="62"/>
        <end position="85"/>
    </location>
</feature>
<organism evidence="2 3">
    <name type="scientific">Halorutilus salinus</name>
    <dbReference type="NCBI Taxonomy" id="2487751"/>
    <lineage>
        <taxon>Archaea</taxon>
        <taxon>Methanobacteriati</taxon>
        <taxon>Methanobacteriota</taxon>
        <taxon>Stenosarchaea group</taxon>
        <taxon>Halobacteria</taxon>
        <taxon>Halorutilales</taxon>
        <taxon>Halorutilaceae</taxon>
        <taxon>Halorutilus</taxon>
    </lineage>
</organism>
<keyword evidence="1" id="KW-1133">Transmembrane helix</keyword>
<gene>
    <name evidence="2" type="ORF">EGH25_10045</name>
</gene>
<dbReference type="EMBL" id="RKLV01000011">
    <property type="protein sequence ID" value="MCX2819687.1"/>
    <property type="molecule type" value="Genomic_DNA"/>
</dbReference>
<feature type="transmembrane region" description="Helical" evidence="1">
    <location>
        <begin position="105"/>
        <end position="129"/>
    </location>
</feature>
<name>A0A9Q4C4G9_9EURY</name>
<keyword evidence="1" id="KW-0812">Transmembrane</keyword>
<keyword evidence="3" id="KW-1185">Reference proteome</keyword>
<evidence type="ECO:0000313" key="3">
    <source>
        <dbReference type="Proteomes" id="UP001149411"/>
    </source>
</evidence>
<dbReference type="AlphaFoldDB" id="A0A9Q4C4G9"/>